<dbReference type="InterPro" id="IPR001611">
    <property type="entry name" value="Leu-rich_rpt"/>
</dbReference>
<reference evidence="4" key="1">
    <citation type="submission" date="2015-06" db="EMBL/GenBank/DDBJ databases">
        <authorList>
            <person name="Bertelli C."/>
        </authorList>
    </citation>
    <scope>NUCLEOTIDE SEQUENCE [LARGE SCALE GENOMIC DNA]</scope>
    <source>
        <strain evidence="4">CRIB-30</strain>
    </source>
</reference>
<dbReference type="PANTHER" id="PTHR48051:SF54">
    <property type="entry name" value="LEUCINE-RICH REPEAT-CONTAINING PROTEIN"/>
    <property type="match status" value="1"/>
</dbReference>
<dbReference type="PANTHER" id="PTHR48051">
    <property type="match status" value="1"/>
</dbReference>
<evidence type="ECO:0000256" key="1">
    <source>
        <dbReference type="ARBA" id="ARBA00022614"/>
    </source>
</evidence>
<dbReference type="PROSITE" id="PS51450">
    <property type="entry name" value="LRR"/>
    <property type="match status" value="1"/>
</dbReference>
<evidence type="ECO:0000256" key="2">
    <source>
        <dbReference type="ARBA" id="ARBA00022737"/>
    </source>
</evidence>
<dbReference type="RefSeq" id="WP_098037245.1">
    <property type="nucleotide sequence ID" value="NZ_CWGJ01000001.1"/>
</dbReference>
<dbReference type="OrthoDB" id="330733at2"/>
<organism evidence="3 4">
    <name type="scientific">Estrella lausannensis</name>
    <dbReference type="NCBI Taxonomy" id="483423"/>
    <lineage>
        <taxon>Bacteria</taxon>
        <taxon>Pseudomonadati</taxon>
        <taxon>Chlamydiota</taxon>
        <taxon>Chlamydiia</taxon>
        <taxon>Parachlamydiales</taxon>
        <taxon>Candidatus Criblamydiaceae</taxon>
        <taxon>Estrella</taxon>
    </lineage>
</organism>
<dbReference type="SUPFAM" id="SSF52058">
    <property type="entry name" value="L domain-like"/>
    <property type="match status" value="1"/>
</dbReference>
<gene>
    <name evidence="3" type="ORF">ELAC_0024</name>
</gene>
<dbReference type="InterPro" id="IPR050216">
    <property type="entry name" value="LRR_domain-containing"/>
</dbReference>
<dbReference type="EMBL" id="CWGJ01000001">
    <property type="protein sequence ID" value="CRX37388.1"/>
    <property type="molecule type" value="Genomic_DNA"/>
</dbReference>
<protein>
    <submittedName>
        <fullName evidence="3">Leucine rich repeat protein</fullName>
    </submittedName>
</protein>
<dbReference type="SMART" id="SM00369">
    <property type="entry name" value="LRR_TYP"/>
    <property type="match status" value="5"/>
</dbReference>
<dbReference type="Proteomes" id="UP000220251">
    <property type="component" value="Unassembled WGS sequence"/>
</dbReference>
<dbReference type="Gene3D" id="3.80.10.10">
    <property type="entry name" value="Ribonuclease Inhibitor"/>
    <property type="match status" value="1"/>
</dbReference>
<evidence type="ECO:0000313" key="4">
    <source>
        <dbReference type="Proteomes" id="UP000220251"/>
    </source>
</evidence>
<dbReference type="InterPro" id="IPR003591">
    <property type="entry name" value="Leu-rich_rpt_typical-subtyp"/>
</dbReference>
<dbReference type="GO" id="GO:0005737">
    <property type="term" value="C:cytoplasm"/>
    <property type="evidence" value="ECO:0007669"/>
    <property type="project" value="TreeGrafter"/>
</dbReference>
<evidence type="ECO:0000313" key="3">
    <source>
        <dbReference type="EMBL" id="CRX37388.1"/>
    </source>
</evidence>
<sequence>MDSRSVIPALDTNTPYYVPEGECPIAKLPVELLCKIFTLTEGSLPIPLVSTGWNKISRTTTISYPCLEKRLPSLSSFLIQTDVRGAYDEITARIHRIWAHRQLPEAMTSVQPTFACIEEYAKRFEEYKNLMTLALVVRRHIRQTTTLEEKLKLETDPVLRLPHIKKWFEENQEELAHLKDLSIELGDITEIPEELNYFTGLEKISFRGNQIRSIPGHFGRNLPLLSAVDLRQNQVSTISADFCINSTNIHTLQLDNNKISQLPENFGLGMIKLSNLDLGSNKLKKVPSDFGRLFPNMYRLCLSNNEIEELNDEFGSHWTKLRFCELKDNKLSSLPSSLAINSTRVMLLSADWEKIKVCPKHLVRFSSLRKSH</sequence>
<keyword evidence="1" id="KW-0433">Leucine-rich repeat</keyword>
<keyword evidence="2" id="KW-0677">Repeat</keyword>
<dbReference type="AlphaFoldDB" id="A0A0H5DNM6"/>
<accession>A0A0H5DNM6</accession>
<proteinExistence type="predicted"/>
<dbReference type="InterPro" id="IPR032675">
    <property type="entry name" value="LRR_dom_sf"/>
</dbReference>
<keyword evidence="4" id="KW-1185">Reference proteome</keyword>
<name>A0A0H5DNM6_9BACT</name>